<dbReference type="Pfam" id="PF00400">
    <property type="entry name" value="WD40"/>
    <property type="match status" value="3"/>
</dbReference>
<dbReference type="PROSITE" id="PS50294">
    <property type="entry name" value="WD_REPEATS_REGION"/>
    <property type="match status" value="1"/>
</dbReference>
<comment type="subcellular location">
    <subcellularLocation>
        <location evidence="1">Nucleus</location>
    </subcellularLocation>
</comment>
<dbReference type="InterPro" id="IPR015943">
    <property type="entry name" value="WD40/YVTN_repeat-like_dom_sf"/>
</dbReference>
<organism evidence="7 8">
    <name type="scientific">Cordylochernes scorpioides</name>
    <dbReference type="NCBI Taxonomy" id="51811"/>
    <lineage>
        <taxon>Eukaryota</taxon>
        <taxon>Metazoa</taxon>
        <taxon>Ecdysozoa</taxon>
        <taxon>Arthropoda</taxon>
        <taxon>Chelicerata</taxon>
        <taxon>Arachnida</taxon>
        <taxon>Pseudoscorpiones</taxon>
        <taxon>Cheliferoidea</taxon>
        <taxon>Chernetidae</taxon>
        <taxon>Cordylochernes</taxon>
    </lineage>
</organism>
<keyword evidence="4" id="KW-0539">Nucleus</keyword>
<dbReference type="InterPro" id="IPR001680">
    <property type="entry name" value="WD40_rpt"/>
</dbReference>
<feature type="region of interest" description="Disordered" evidence="6">
    <location>
        <begin position="444"/>
        <end position="476"/>
    </location>
</feature>
<evidence type="ECO:0000313" key="7">
    <source>
        <dbReference type="EMBL" id="UYV71401.1"/>
    </source>
</evidence>
<protein>
    <submittedName>
        <fullName evidence="7">RBBP5</fullName>
    </submittedName>
</protein>
<feature type="non-terminal residue" evidence="7">
    <location>
        <position position="561"/>
    </location>
</feature>
<proteinExistence type="predicted"/>
<reference evidence="7 8" key="1">
    <citation type="submission" date="2022-01" db="EMBL/GenBank/DDBJ databases">
        <title>A chromosomal length assembly of Cordylochernes scorpioides.</title>
        <authorList>
            <person name="Zeh D."/>
            <person name="Zeh J."/>
        </authorList>
    </citation>
    <scope>NUCLEOTIDE SEQUENCE [LARGE SCALE GENOMIC DNA]</scope>
    <source>
        <strain evidence="7">IN4F17</strain>
        <tissue evidence="7">Whole Body</tissue>
    </source>
</reference>
<dbReference type="PROSITE" id="PS50082">
    <property type="entry name" value="WD_REPEATS_2"/>
    <property type="match status" value="1"/>
</dbReference>
<dbReference type="Proteomes" id="UP001235939">
    <property type="component" value="Chromosome 08"/>
</dbReference>
<name>A0ABY6KT88_9ARAC</name>
<keyword evidence="8" id="KW-1185">Reference proteome</keyword>
<dbReference type="InterPro" id="IPR036322">
    <property type="entry name" value="WD40_repeat_dom_sf"/>
</dbReference>
<evidence type="ECO:0000256" key="5">
    <source>
        <dbReference type="PROSITE-ProRule" id="PRU00221"/>
    </source>
</evidence>
<evidence type="ECO:0000256" key="4">
    <source>
        <dbReference type="ARBA" id="ARBA00023242"/>
    </source>
</evidence>
<keyword evidence="2 5" id="KW-0853">WD repeat</keyword>
<feature type="compositionally biased region" description="Acidic residues" evidence="6">
    <location>
        <begin position="444"/>
        <end position="458"/>
    </location>
</feature>
<evidence type="ECO:0000256" key="1">
    <source>
        <dbReference type="ARBA" id="ARBA00004123"/>
    </source>
</evidence>
<dbReference type="SUPFAM" id="SSF50978">
    <property type="entry name" value="WD40 repeat-like"/>
    <property type="match status" value="1"/>
</dbReference>
<gene>
    <name evidence="7" type="ORF">LAZ67_8002990</name>
</gene>
<dbReference type="EMBL" id="CP092870">
    <property type="protein sequence ID" value="UYV71401.1"/>
    <property type="molecule type" value="Genomic_DNA"/>
</dbReference>
<feature type="repeat" description="WD" evidence="5">
    <location>
        <begin position="143"/>
        <end position="184"/>
    </location>
</feature>
<evidence type="ECO:0000256" key="2">
    <source>
        <dbReference type="ARBA" id="ARBA00022574"/>
    </source>
</evidence>
<evidence type="ECO:0000256" key="3">
    <source>
        <dbReference type="ARBA" id="ARBA00022737"/>
    </source>
</evidence>
<feature type="compositionally biased region" description="Polar residues" evidence="6">
    <location>
        <begin position="46"/>
        <end position="58"/>
    </location>
</feature>
<keyword evidence="3" id="KW-0677">Repeat</keyword>
<feature type="compositionally biased region" description="Basic and acidic residues" evidence="6">
    <location>
        <begin position="459"/>
        <end position="468"/>
    </location>
</feature>
<evidence type="ECO:0000256" key="6">
    <source>
        <dbReference type="SAM" id="MobiDB-lite"/>
    </source>
</evidence>
<dbReference type="SMART" id="SM00320">
    <property type="entry name" value="WD40"/>
    <property type="match status" value="6"/>
</dbReference>
<dbReference type="PANTHER" id="PTHR44040">
    <property type="entry name" value="RETINOBLASTOMA-BINDING PROTEIN 5"/>
    <property type="match status" value="1"/>
</dbReference>
<dbReference type="PANTHER" id="PTHR44040:SF1">
    <property type="entry name" value="RETINOBLASTOMA-BINDING PROTEIN 5"/>
    <property type="match status" value="1"/>
</dbReference>
<dbReference type="InterPro" id="IPR037850">
    <property type="entry name" value="RBBP5/Swd1"/>
</dbReference>
<evidence type="ECO:0000313" key="8">
    <source>
        <dbReference type="Proteomes" id="UP001235939"/>
    </source>
</evidence>
<accession>A0ABY6KT88</accession>
<feature type="region of interest" description="Disordered" evidence="6">
    <location>
        <begin position="40"/>
        <end position="66"/>
    </location>
</feature>
<dbReference type="Gene3D" id="2.130.10.10">
    <property type="entry name" value="YVTN repeat-like/Quinoprotein amine dehydrogenase"/>
    <property type="match status" value="1"/>
</dbReference>
<sequence length="561" mass="61869">LEAADQAEQTRLRNILQAASCGRKGRLGVSHKQSLVDGKDALEYPSSGNLRTERTPWTSHEPRQEEAKRATVLPPELGSLSYNGCCAESFGQSYPEEFDGTLDSISLAVTCQFNKRGTLLAVGCNDGRIVIWDFLTRGIAKIITAHVHPVCSLSWSRNGRLLLSASTDNTVAIWDALTGECENRFRFPSPILKAQFNPRNSKMFLVCPMKHSAVLVNLGGPHELIPLDDEVGRPEVMPSTPSLFLCDVLQSDLNIVASFDRRGNYIYTGNAKGKILAIQVDNLEIKASFRVTTGTFNTTGVKSIEFSKRGDFFLVSTADRIIRVYETGEVLACGRSGEPEPIQKLQDLVNKTMWKKCCFSGDGEYICAGSARQHALYIWEKSIGNLVKILHGTKGELLLDVVWHPLRPIIASISSGVVSLWAQAQVENWSAFAPDFKELDENVEYEERESEFDADDEDRSPAHPHGGDQTDTEDGEVDVTTVQPIPAFCSRCGQPTTVCVGSDEESEDPSALLYLPIAPEIDDPEETWNAISDQVHHKGSSIISPILIQKGFIVFLHKKTS</sequence>